<name>A0A1F7GDF7_9BACT</name>
<dbReference type="AlphaFoldDB" id="A0A1F7GDF7"/>
<evidence type="ECO:0000313" key="1">
    <source>
        <dbReference type="EMBL" id="OGK16642.1"/>
    </source>
</evidence>
<comment type="caution">
    <text evidence="1">The sequence shown here is derived from an EMBL/GenBank/DDBJ whole genome shotgun (WGS) entry which is preliminary data.</text>
</comment>
<sequence length="449" mass="51477">MTEKLPLSLASRFASDFVLPREIVSPPPLKDREPLITDFYNVENDILFLRKYTRNSSIEVKVHYLRENILGLLAEFAGKVPYRKITYLLDDSGLTYGEIRMLDMLEHTTNIAGGRERQENIGHSWVYQEFENPYQQSQPFDHAVIISPPWNWDYGYLFYYAKEFDQDLGQNVVKMHAIKYDEKRHQIGKSQNILRKLNPVYIYKTAQEFLETPVFDLTNAPNLNAILLAAGTTQEDVDYSHWFENQVKIDRIIKFGETAYLQLALDLEENETLYTLEERQKKLSEMELIIIGVYNRAREIKKNYNSNFSFVNQSCTTSFDIDLPNIKDGLMAYRQAFTNYTSRSATVPGGGSCPSVNNENSSGFLSSYNLSEGLSNGITPEQLISEKSGLLINEDGACGHCSKENDGHYHCPRCNKMYTDETNIPAEQRTKVCLGTFSDGQPCNFKFNC</sequence>
<dbReference type="EMBL" id="MFZG01000020">
    <property type="protein sequence ID" value="OGK16642.1"/>
    <property type="molecule type" value="Genomic_DNA"/>
</dbReference>
<protein>
    <submittedName>
        <fullName evidence="1">Uncharacterized protein</fullName>
    </submittedName>
</protein>
<evidence type="ECO:0000313" key="2">
    <source>
        <dbReference type="Proteomes" id="UP000177208"/>
    </source>
</evidence>
<dbReference type="Proteomes" id="UP000177208">
    <property type="component" value="Unassembled WGS sequence"/>
</dbReference>
<reference evidence="1 2" key="1">
    <citation type="journal article" date="2016" name="Nat. Commun.">
        <title>Thousands of microbial genomes shed light on interconnected biogeochemical processes in an aquifer system.</title>
        <authorList>
            <person name="Anantharaman K."/>
            <person name="Brown C.T."/>
            <person name="Hug L.A."/>
            <person name="Sharon I."/>
            <person name="Castelle C.J."/>
            <person name="Probst A.J."/>
            <person name="Thomas B.C."/>
            <person name="Singh A."/>
            <person name="Wilkins M.J."/>
            <person name="Karaoz U."/>
            <person name="Brodie E.L."/>
            <person name="Williams K.H."/>
            <person name="Hubbard S.S."/>
            <person name="Banfield J.F."/>
        </authorList>
    </citation>
    <scope>NUCLEOTIDE SEQUENCE [LARGE SCALE GENOMIC DNA]</scope>
</reference>
<organism evidence="1 2">
    <name type="scientific">Candidatus Roizmanbacteria bacterium RIFCSPHIGHO2_01_FULL_39_12c</name>
    <dbReference type="NCBI Taxonomy" id="1802031"/>
    <lineage>
        <taxon>Bacteria</taxon>
        <taxon>Candidatus Roizmaniibacteriota</taxon>
    </lineage>
</organism>
<proteinExistence type="predicted"/>
<accession>A0A1F7GDF7</accession>
<gene>
    <name evidence="1" type="ORF">A2774_03250</name>
</gene>